<evidence type="ECO:0008006" key="4">
    <source>
        <dbReference type="Google" id="ProtNLM"/>
    </source>
</evidence>
<name>A0A381XKE2_9ZZZZ</name>
<evidence type="ECO:0000256" key="1">
    <source>
        <dbReference type="ARBA" id="ARBA00023054"/>
    </source>
</evidence>
<sequence length="163" mass="18475">MSCAESFPGGPGNEFHWELATNHLFEEKNMANDLLKKLEEKINSAIETIELSRIEVSDLREQNEELENRYADWETRLSTLIEKFEQLEDGEAAEVEEEVNAAMQDTEEESEEEVEAAEALDSEDAEDEDEEVEDTDEEEDLGSTFGTSADSFTEAPESARHYA</sequence>
<dbReference type="GO" id="GO:0090529">
    <property type="term" value="P:cell septum assembly"/>
    <property type="evidence" value="ECO:0007669"/>
    <property type="project" value="InterPro"/>
</dbReference>
<protein>
    <recommendedName>
        <fullName evidence="4">Cell division protein ZapB</fullName>
    </recommendedName>
</protein>
<organism evidence="3">
    <name type="scientific">marine metagenome</name>
    <dbReference type="NCBI Taxonomy" id="408172"/>
    <lineage>
        <taxon>unclassified sequences</taxon>
        <taxon>metagenomes</taxon>
        <taxon>ecological metagenomes</taxon>
    </lineage>
</organism>
<dbReference type="Gene3D" id="1.20.5.340">
    <property type="match status" value="1"/>
</dbReference>
<feature type="compositionally biased region" description="Acidic residues" evidence="2">
    <location>
        <begin position="96"/>
        <end position="141"/>
    </location>
</feature>
<reference evidence="3" key="1">
    <citation type="submission" date="2018-05" db="EMBL/GenBank/DDBJ databases">
        <authorList>
            <person name="Lanie J.A."/>
            <person name="Ng W.-L."/>
            <person name="Kazmierczak K.M."/>
            <person name="Andrzejewski T.M."/>
            <person name="Davidsen T.M."/>
            <person name="Wayne K.J."/>
            <person name="Tettelin H."/>
            <person name="Glass J.I."/>
            <person name="Rusch D."/>
            <person name="Podicherti R."/>
            <person name="Tsui H.-C.T."/>
            <person name="Winkler M.E."/>
        </authorList>
    </citation>
    <scope>NUCLEOTIDE SEQUENCE</scope>
</reference>
<dbReference type="AlphaFoldDB" id="A0A381XKE2"/>
<accession>A0A381XKE2</accession>
<dbReference type="GO" id="GO:0005737">
    <property type="term" value="C:cytoplasm"/>
    <property type="evidence" value="ECO:0007669"/>
    <property type="project" value="InterPro"/>
</dbReference>
<keyword evidence="1" id="KW-0175">Coiled coil</keyword>
<evidence type="ECO:0000313" key="3">
    <source>
        <dbReference type="EMBL" id="SVA65235.1"/>
    </source>
</evidence>
<dbReference type="EMBL" id="UINC01015505">
    <property type="protein sequence ID" value="SVA65235.1"/>
    <property type="molecule type" value="Genomic_DNA"/>
</dbReference>
<gene>
    <name evidence="3" type="ORF">METZ01_LOCUS118089</name>
</gene>
<dbReference type="Pfam" id="PF06005">
    <property type="entry name" value="ZapB"/>
    <property type="match status" value="1"/>
</dbReference>
<dbReference type="GO" id="GO:0043093">
    <property type="term" value="P:FtsZ-dependent cytokinesis"/>
    <property type="evidence" value="ECO:0007669"/>
    <property type="project" value="InterPro"/>
</dbReference>
<proteinExistence type="predicted"/>
<feature type="region of interest" description="Disordered" evidence="2">
    <location>
        <begin position="96"/>
        <end position="163"/>
    </location>
</feature>
<dbReference type="InterPro" id="IPR009252">
    <property type="entry name" value="Cell_div_ZapB"/>
</dbReference>
<evidence type="ECO:0000256" key="2">
    <source>
        <dbReference type="SAM" id="MobiDB-lite"/>
    </source>
</evidence>